<name>A0A0F7IGZ4_9EURY</name>
<dbReference type="InterPro" id="IPR036866">
    <property type="entry name" value="RibonucZ/Hydroxyglut_hydro"/>
</dbReference>
<dbReference type="GeneID" id="24803293"/>
<feature type="domain" description="Metallo-beta-lactamase" evidence="1">
    <location>
        <begin position="19"/>
        <end position="180"/>
    </location>
</feature>
<protein>
    <submittedName>
        <fullName evidence="2">Zn-dependent hydrolase</fullName>
    </submittedName>
</protein>
<dbReference type="RefSeq" id="WP_048094718.1">
    <property type="nucleotide sequence ID" value="NZ_CP011267.1"/>
</dbReference>
<dbReference type="Proteomes" id="UP000034723">
    <property type="component" value="Chromosome"/>
</dbReference>
<keyword evidence="2" id="KW-0378">Hydrolase</keyword>
<dbReference type="InterPro" id="IPR001279">
    <property type="entry name" value="Metallo-B-lactamas"/>
</dbReference>
<dbReference type="Pfam" id="PF00753">
    <property type="entry name" value="Lactamase_B"/>
    <property type="match status" value="1"/>
</dbReference>
<dbReference type="KEGG" id="gah:GAH_00710"/>
<accession>A0A0F7IGZ4</accession>
<dbReference type="SUPFAM" id="SSF56281">
    <property type="entry name" value="Metallo-hydrolase/oxidoreductase"/>
    <property type="match status" value="1"/>
</dbReference>
<keyword evidence="3" id="KW-1185">Reference proteome</keyword>
<proteinExistence type="predicted"/>
<evidence type="ECO:0000313" key="2">
    <source>
        <dbReference type="EMBL" id="AKG91955.1"/>
    </source>
</evidence>
<dbReference type="InParanoid" id="A0A0F7IGZ4"/>
<gene>
    <name evidence="2" type="ORF">GAH_00710</name>
</gene>
<dbReference type="PATRIC" id="fig|113653.22.peg.710"/>
<dbReference type="EMBL" id="CP011267">
    <property type="protein sequence ID" value="AKG91955.1"/>
    <property type="molecule type" value="Genomic_DNA"/>
</dbReference>
<dbReference type="HOGENOM" id="CLU_030571_5_1_2"/>
<reference evidence="2 3" key="1">
    <citation type="submission" date="2015-04" db="EMBL/GenBank/DDBJ databases">
        <title>The complete genome sequence of the hyperthermophilic, obligate iron-reducing archaeon Geoglobus ahangari strain 234T.</title>
        <authorList>
            <person name="Manzella M.P."/>
            <person name="Holmes D.E."/>
            <person name="Rocheleau J.M."/>
            <person name="Chung A."/>
            <person name="Reguera G."/>
            <person name="Kashefi K."/>
        </authorList>
    </citation>
    <scope>NUCLEOTIDE SEQUENCE [LARGE SCALE GENOMIC DNA]</scope>
    <source>
        <strain evidence="2 3">234</strain>
    </source>
</reference>
<dbReference type="GO" id="GO:0016787">
    <property type="term" value="F:hydrolase activity"/>
    <property type="evidence" value="ECO:0007669"/>
    <property type="project" value="UniProtKB-KW"/>
</dbReference>
<evidence type="ECO:0000313" key="3">
    <source>
        <dbReference type="Proteomes" id="UP000034723"/>
    </source>
</evidence>
<dbReference type="AlphaFoldDB" id="A0A0F7IGZ4"/>
<dbReference type="Gene3D" id="3.60.15.10">
    <property type="entry name" value="Ribonuclease Z/Hydroxyacylglutathione hydrolase-like"/>
    <property type="match status" value="1"/>
</dbReference>
<dbReference type="STRING" id="113653.GAH_00710"/>
<dbReference type="InterPro" id="IPR050855">
    <property type="entry name" value="NDM-1-like"/>
</dbReference>
<evidence type="ECO:0000259" key="1">
    <source>
        <dbReference type="SMART" id="SM00849"/>
    </source>
</evidence>
<organism evidence="2 3">
    <name type="scientific">Geoglobus ahangari</name>
    <dbReference type="NCBI Taxonomy" id="113653"/>
    <lineage>
        <taxon>Archaea</taxon>
        <taxon>Methanobacteriati</taxon>
        <taxon>Methanobacteriota</taxon>
        <taxon>Archaeoglobi</taxon>
        <taxon>Archaeoglobales</taxon>
        <taxon>Archaeoglobaceae</taxon>
        <taxon>Geoglobus</taxon>
    </lineage>
</organism>
<dbReference type="SMART" id="SM00849">
    <property type="entry name" value="Lactamase_B"/>
    <property type="match status" value="1"/>
</dbReference>
<dbReference type="PANTHER" id="PTHR42951">
    <property type="entry name" value="METALLO-BETA-LACTAMASE DOMAIN-CONTAINING"/>
    <property type="match status" value="1"/>
</dbReference>
<dbReference type="OrthoDB" id="197151at2157"/>
<sequence length="204" mass="23127">MRLLENIYAYTWGSAFYDSSNSYVIVDGEAVLIDPGTYKSYTNLFGLLRNDGIEGIDYVLNTHLHKDHCESNQMFMRKGALVGFDERERVVSQFSYSPDLRLGKVFVVGETEIEVVRTPGHSPGSLTFFVQEHGVAITGDLIFENGIPGRFDLYGSDRREFIRSLERLVSLEPEYLLPGHRRVMKGRKGIAALVEKAIEIVTHY</sequence>